<dbReference type="EMBL" id="LO017727">
    <property type="protein sequence ID" value="CRH07357.1"/>
    <property type="molecule type" value="Genomic_DNA"/>
</dbReference>
<name>A0A1S7LML1_MAGMO</name>
<evidence type="ECO:0000313" key="1">
    <source>
        <dbReference type="EMBL" id="CRH07357.1"/>
    </source>
</evidence>
<gene>
    <name evidence="1" type="ORF">MAGMO_3217</name>
</gene>
<accession>A0A1S7LML1</accession>
<proteinExistence type="predicted"/>
<organism evidence="1">
    <name type="scientific">Magnetococcus massalia (strain MO-1)</name>
    <dbReference type="NCBI Taxonomy" id="451514"/>
    <lineage>
        <taxon>Bacteria</taxon>
        <taxon>Pseudomonadati</taxon>
        <taxon>Pseudomonadota</taxon>
        <taxon>Magnetococcia</taxon>
        <taxon>Magnetococcales</taxon>
        <taxon>Magnetococcaceae</taxon>
        <taxon>Magnetococcus</taxon>
    </lineage>
</organism>
<reference evidence="1" key="1">
    <citation type="submission" date="2015-04" db="EMBL/GenBank/DDBJ databases">
        <authorList>
            <person name="Syromyatnikov M.Y."/>
            <person name="Popov V.N."/>
        </authorList>
    </citation>
    <scope>NUCLEOTIDE SEQUENCE</scope>
    <source>
        <strain evidence="1">MO-1</strain>
    </source>
</reference>
<dbReference type="AlphaFoldDB" id="A0A1S7LML1"/>
<sequence>MEVTLSPPITICVYYCLKDVRSYEAHRNRIDIKLTKNALNGENAPVISIITTKINDAL</sequence>
<protein>
    <submittedName>
        <fullName evidence="1">Uncharacterized protein</fullName>
    </submittedName>
</protein>